<proteinExistence type="predicted"/>
<dbReference type="Proteomes" id="UP000184212">
    <property type="component" value="Unassembled WGS sequence"/>
</dbReference>
<sequence length="169" mass="19470">MENKKIPTPYEWAGGVGVFEKLTEVFYVKVLKDDLLEKVFRHMSPEHSKHVAHFIAEVLKGPKFYSEEIGDDALKHMVGKHIGKMLTEPQRKKWMQLLLESADEIGLPDDPEFRSTFVAHLEWGTRIAISNSQLSENPVTKEDHIPEWGWGEVKGPYEIVGSLFRKKEQ</sequence>
<dbReference type="InterPro" id="IPR012292">
    <property type="entry name" value="Globin/Proto"/>
</dbReference>
<dbReference type="Pfam" id="PF01152">
    <property type="entry name" value="Bac_globin"/>
    <property type="match status" value="1"/>
</dbReference>
<dbReference type="Gene3D" id="1.10.490.10">
    <property type="entry name" value="Globins"/>
    <property type="match status" value="1"/>
</dbReference>
<evidence type="ECO:0000313" key="7">
    <source>
        <dbReference type="Proteomes" id="UP000184212"/>
    </source>
</evidence>
<dbReference type="OrthoDB" id="25954at2"/>
<keyword evidence="3 5" id="KW-0479">Metal-binding</keyword>
<evidence type="ECO:0000256" key="5">
    <source>
        <dbReference type="PIRSR" id="PIRSR601486-1"/>
    </source>
</evidence>
<dbReference type="InterPro" id="IPR001486">
    <property type="entry name" value="Hemoglobin_trunc"/>
</dbReference>
<name>A0A1M5KGM0_9BACT</name>
<dbReference type="GO" id="GO:0019825">
    <property type="term" value="F:oxygen binding"/>
    <property type="evidence" value="ECO:0007669"/>
    <property type="project" value="InterPro"/>
</dbReference>
<dbReference type="SUPFAM" id="SSF46458">
    <property type="entry name" value="Globin-like"/>
    <property type="match status" value="1"/>
</dbReference>
<protein>
    <submittedName>
        <fullName evidence="6">Hemoglobin</fullName>
    </submittedName>
</protein>
<feature type="binding site" description="distal binding residue" evidence="5">
    <location>
        <position position="50"/>
    </location>
    <ligand>
        <name>heme</name>
        <dbReference type="ChEBI" id="CHEBI:30413"/>
    </ligand>
    <ligandPart>
        <name>Fe</name>
        <dbReference type="ChEBI" id="CHEBI:18248"/>
    </ligandPart>
</feature>
<dbReference type="AlphaFoldDB" id="A0A1M5KGM0"/>
<keyword evidence="1" id="KW-0813">Transport</keyword>
<dbReference type="InterPro" id="IPR009050">
    <property type="entry name" value="Globin-like_sf"/>
</dbReference>
<organism evidence="6 7">
    <name type="scientific">Chryseolinea serpens</name>
    <dbReference type="NCBI Taxonomy" id="947013"/>
    <lineage>
        <taxon>Bacteria</taxon>
        <taxon>Pseudomonadati</taxon>
        <taxon>Bacteroidota</taxon>
        <taxon>Cytophagia</taxon>
        <taxon>Cytophagales</taxon>
        <taxon>Fulvivirgaceae</taxon>
        <taxon>Chryseolinea</taxon>
    </lineage>
</organism>
<dbReference type="GO" id="GO:0046872">
    <property type="term" value="F:metal ion binding"/>
    <property type="evidence" value="ECO:0007669"/>
    <property type="project" value="UniProtKB-KW"/>
</dbReference>
<dbReference type="GO" id="GO:0020037">
    <property type="term" value="F:heme binding"/>
    <property type="evidence" value="ECO:0007669"/>
    <property type="project" value="InterPro"/>
</dbReference>
<accession>A0A1M5KGM0</accession>
<evidence type="ECO:0000256" key="2">
    <source>
        <dbReference type="ARBA" id="ARBA00022617"/>
    </source>
</evidence>
<evidence type="ECO:0000313" key="6">
    <source>
        <dbReference type="EMBL" id="SHG51323.1"/>
    </source>
</evidence>
<keyword evidence="7" id="KW-1185">Reference proteome</keyword>
<keyword evidence="4 5" id="KW-0408">Iron</keyword>
<evidence type="ECO:0000256" key="1">
    <source>
        <dbReference type="ARBA" id="ARBA00022448"/>
    </source>
</evidence>
<dbReference type="RefSeq" id="WP_073130946.1">
    <property type="nucleotide sequence ID" value="NZ_FQWQ01000001.1"/>
</dbReference>
<keyword evidence="2 5" id="KW-0349">Heme</keyword>
<gene>
    <name evidence="6" type="ORF">SAMN04488109_0605</name>
</gene>
<evidence type="ECO:0000256" key="4">
    <source>
        <dbReference type="ARBA" id="ARBA00023004"/>
    </source>
</evidence>
<evidence type="ECO:0000256" key="3">
    <source>
        <dbReference type="ARBA" id="ARBA00022723"/>
    </source>
</evidence>
<dbReference type="STRING" id="947013.SAMN04488109_0605"/>
<dbReference type="EMBL" id="FQWQ01000001">
    <property type="protein sequence ID" value="SHG51323.1"/>
    <property type="molecule type" value="Genomic_DNA"/>
</dbReference>
<dbReference type="CDD" id="cd14775">
    <property type="entry name" value="TrHb2_O-like"/>
    <property type="match status" value="1"/>
</dbReference>
<reference evidence="6 7" key="1">
    <citation type="submission" date="2016-11" db="EMBL/GenBank/DDBJ databases">
        <authorList>
            <person name="Jaros S."/>
            <person name="Januszkiewicz K."/>
            <person name="Wedrychowicz H."/>
        </authorList>
    </citation>
    <scope>NUCLEOTIDE SEQUENCE [LARGE SCALE GENOMIC DNA]</scope>
    <source>
        <strain evidence="6 7">DSM 24574</strain>
    </source>
</reference>